<evidence type="ECO:0000313" key="1">
    <source>
        <dbReference type="EMBL" id="CAB4342563.1"/>
    </source>
</evidence>
<evidence type="ECO:0000313" key="3">
    <source>
        <dbReference type="EMBL" id="CAB4972861.1"/>
    </source>
</evidence>
<name>A0A6J7LWI9_9ZZZZ</name>
<organism evidence="3">
    <name type="scientific">freshwater metagenome</name>
    <dbReference type="NCBI Taxonomy" id="449393"/>
    <lineage>
        <taxon>unclassified sequences</taxon>
        <taxon>metagenomes</taxon>
        <taxon>ecological metagenomes</taxon>
    </lineage>
</organism>
<dbReference type="EMBL" id="CAFBOH010000016">
    <property type="protein sequence ID" value="CAB4972861.1"/>
    <property type="molecule type" value="Genomic_DNA"/>
</dbReference>
<dbReference type="InterPro" id="IPR027304">
    <property type="entry name" value="Trigger_fact/SurA_dom_sf"/>
</dbReference>
<accession>A0A6J7LWI9</accession>
<sequence>MQLLMKLRNFKKLSIGLAVVFLLTACGQMGSGVTIGKTEVSSAQIQKYVDEILAERAKVDTSQMNLDSGASLLRTQAQFQIISTVLDQVILDKKITVTPADVAARRADIVTQVGGESELPTALVSASLAPSNLDKYLKIILISEKLNEVVVSEGATAETAGDVVTKLVTDTAKKLGVTVNSRYGKWNESTATIEEADNTSGAVTPVP</sequence>
<proteinExistence type="predicted"/>
<reference evidence="3" key="1">
    <citation type="submission" date="2020-05" db="EMBL/GenBank/DDBJ databases">
        <authorList>
            <person name="Chiriac C."/>
            <person name="Salcher M."/>
            <person name="Ghai R."/>
            <person name="Kavagutti S V."/>
        </authorList>
    </citation>
    <scope>NUCLEOTIDE SEQUENCE</scope>
</reference>
<gene>
    <name evidence="2" type="ORF">UFOPK1509_00380</name>
    <name evidence="3" type="ORF">UFOPK3935_00243</name>
    <name evidence="1" type="ORF">UFOPK4171_00885</name>
</gene>
<dbReference type="SUPFAM" id="SSF109998">
    <property type="entry name" value="Triger factor/SurA peptide-binding domain-like"/>
    <property type="match status" value="1"/>
</dbReference>
<dbReference type="EMBL" id="CAESAM010000101">
    <property type="protein sequence ID" value="CAB4342563.1"/>
    <property type="molecule type" value="Genomic_DNA"/>
</dbReference>
<protein>
    <submittedName>
        <fullName evidence="3">Unannotated protein</fullName>
    </submittedName>
</protein>
<dbReference type="EMBL" id="CAEZSY010000038">
    <property type="protein sequence ID" value="CAB4551985.1"/>
    <property type="molecule type" value="Genomic_DNA"/>
</dbReference>
<dbReference type="PROSITE" id="PS51257">
    <property type="entry name" value="PROKAR_LIPOPROTEIN"/>
    <property type="match status" value="1"/>
</dbReference>
<dbReference type="AlphaFoldDB" id="A0A6J7LWI9"/>
<evidence type="ECO:0000313" key="2">
    <source>
        <dbReference type="EMBL" id="CAB4551985.1"/>
    </source>
</evidence>